<evidence type="ECO:0000256" key="5">
    <source>
        <dbReference type="ARBA" id="ARBA00022989"/>
    </source>
</evidence>
<dbReference type="Pfam" id="PF07690">
    <property type="entry name" value="MFS_1"/>
    <property type="match status" value="1"/>
</dbReference>
<feature type="transmembrane region" description="Helical" evidence="7">
    <location>
        <begin position="60"/>
        <end position="80"/>
    </location>
</feature>
<comment type="subcellular location">
    <subcellularLocation>
        <location evidence="1">Cell membrane</location>
        <topology evidence="1">Multi-pass membrane protein</topology>
    </subcellularLocation>
</comment>
<feature type="transmembrane region" description="Helical" evidence="7">
    <location>
        <begin position="291"/>
        <end position="315"/>
    </location>
</feature>
<evidence type="ECO:0000256" key="4">
    <source>
        <dbReference type="ARBA" id="ARBA00022692"/>
    </source>
</evidence>
<keyword evidence="6 7" id="KW-0472">Membrane</keyword>
<proteinExistence type="predicted"/>
<evidence type="ECO:0000256" key="7">
    <source>
        <dbReference type="SAM" id="Phobius"/>
    </source>
</evidence>
<evidence type="ECO:0000313" key="9">
    <source>
        <dbReference type="Proteomes" id="UP001589758"/>
    </source>
</evidence>
<organism evidence="8 9">
    <name type="scientific">Thorsellia kenyensis</name>
    <dbReference type="NCBI Taxonomy" id="1549888"/>
    <lineage>
        <taxon>Bacteria</taxon>
        <taxon>Pseudomonadati</taxon>
        <taxon>Pseudomonadota</taxon>
        <taxon>Gammaproteobacteria</taxon>
        <taxon>Enterobacterales</taxon>
        <taxon>Thorselliaceae</taxon>
        <taxon>Thorsellia</taxon>
    </lineage>
</organism>
<name>A0ABV6CCD2_9GAMM</name>
<feature type="transmembrane region" description="Helical" evidence="7">
    <location>
        <begin position="233"/>
        <end position="252"/>
    </location>
</feature>
<sequence>MNIEVGKEGVNEKNSERFLTKGLFAVTVAQFLSALADNALLFAVLSLAKSLNYESWIEPVFQLLFVSVYVITAPFVGSFADNYDKGRVMLISNGLKFIGALYILVIGNAFIGYLLVGLGAAIYSPAKYGILSQLVKSEHLVKANGLIEASTLFAIISGAIIGGVVADNNVTYCFILCVSIYGLACIANLFIPSLPILVERIKLSPKVQTLRFINDLIVLFSDKVSRVTLIGSGLFWGAGITLRFLMLAWVPYVLGLTDKTTPSLLNAAVAIGIIFGSIIASKYITLGKIKWALTSGVAMGLLVVIMMLIDMSYLMTNHIPTQEEWMNIHSGLWSIYLILTVIGVLGGIFIVPINALFQYQGKKLVGVGKAIAVQNFTENLSMLVMLAIFTIFSSFEITPIIMGVGFGALLSLCMLVVLKIKAKPITMDKPL</sequence>
<keyword evidence="2" id="KW-0813">Transport</keyword>
<dbReference type="InterPro" id="IPR011701">
    <property type="entry name" value="MFS"/>
</dbReference>
<evidence type="ECO:0000256" key="6">
    <source>
        <dbReference type="ARBA" id="ARBA00023136"/>
    </source>
</evidence>
<keyword evidence="4 7" id="KW-0812">Transmembrane</keyword>
<feature type="transmembrane region" description="Helical" evidence="7">
    <location>
        <begin position="100"/>
        <end position="124"/>
    </location>
</feature>
<dbReference type="SUPFAM" id="SSF103473">
    <property type="entry name" value="MFS general substrate transporter"/>
    <property type="match status" value="1"/>
</dbReference>
<keyword evidence="9" id="KW-1185">Reference proteome</keyword>
<dbReference type="CDD" id="cd06173">
    <property type="entry name" value="MFS_MefA_like"/>
    <property type="match status" value="1"/>
</dbReference>
<accession>A0ABV6CCD2</accession>
<dbReference type="Proteomes" id="UP001589758">
    <property type="component" value="Unassembled WGS sequence"/>
</dbReference>
<gene>
    <name evidence="8" type="primary">lplT</name>
    <name evidence="8" type="ORF">ACFFIT_11175</name>
</gene>
<feature type="transmembrane region" description="Helical" evidence="7">
    <location>
        <begin position="23"/>
        <end position="48"/>
    </location>
</feature>
<feature type="transmembrane region" description="Helical" evidence="7">
    <location>
        <begin position="335"/>
        <end position="357"/>
    </location>
</feature>
<feature type="transmembrane region" description="Helical" evidence="7">
    <location>
        <begin position="172"/>
        <end position="198"/>
    </location>
</feature>
<dbReference type="PANTHER" id="PTHR43266">
    <property type="entry name" value="MACROLIDE-EFFLUX PROTEIN"/>
    <property type="match status" value="1"/>
</dbReference>
<dbReference type="InterPro" id="IPR036259">
    <property type="entry name" value="MFS_trans_sf"/>
</dbReference>
<feature type="transmembrane region" description="Helical" evidence="7">
    <location>
        <begin position="264"/>
        <end position="284"/>
    </location>
</feature>
<comment type="caution">
    <text evidence="8">The sequence shown here is derived from an EMBL/GenBank/DDBJ whole genome shotgun (WGS) entry which is preliminary data.</text>
</comment>
<evidence type="ECO:0000256" key="1">
    <source>
        <dbReference type="ARBA" id="ARBA00004651"/>
    </source>
</evidence>
<dbReference type="PANTHER" id="PTHR43266:SF2">
    <property type="entry name" value="MAJOR FACILITATOR SUPERFAMILY (MFS) PROFILE DOMAIN-CONTAINING PROTEIN"/>
    <property type="match status" value="1"/>
</dbReference>
<evidence type="ECO:0000256" key="3">
    <source>
        <dbReference type="ARBA" id="ARBA00022475"/>
    </source>
</evidence>
<evidence type="ECO:0000313" key="8">
    <source>
        <dbReference type="EMBL" id="MFC0180633.1"/>
    </source>
</evidence>
<feature type="transmembrane region" description="Helical" evidence="7">
    <location>
        <begin position="145"/>
        <end position="166"/>
    </location>
</feature>
<feature type="transmembrane region" description="Helical" evidence="7">
    <location>
        <begin position="378"/>
        <end position="395"/>
    </location>
</feature>
<protein>
    <submittedName>
        <fullName evidence="8">Lysophospholipid transporter LplT</fullName>
    </submittedName>
</protein>
<keyword evidence="5 7" id="KW-1133">Transmembrane helix</keyword>
<keyword evidence="3" id="KW-1003">Cell membrane</keyword>
<dbReference type="Gene3D" id="1.20.1250.20">
    <property type="entry name" value="MFS general substrate transporter like domains"/>
    <property type="match status" value="1"/>
</dbReference>
<reference evidence="8 9" key="1">
    <citation type="submission" date="2024-09" db="EMBL/GenBank/DDBJ databases">
        <authorList>
            <person name="Sun Q."/>
            <person name="Mori K."/>
        </authorList>
    </citation>
    <scope>NUCLEOTIDE SEQUENCE [LARGE SCALE GENOMIC DNA]</scope>
    <source>
        <strain evidence="8 9">CCM 8545</strain>
    </source>
</reference>
<feature type="transmembrane region" description="Helical" evidence="7">
    <location>
        <begin position="401"/>
        <end position="420"/>
    </location>
</feature>
<dbReference type="EMBL" id="JBHLXE010000107">
    <property type="protein sequence ID" value="MFC0180633.1"/>
    <property type="molecule type" value="Genomic_DNA"/>
</dbReference>
<evidence type="ECO:0000256" key="2">
    <source>
        <dbReference type="ARBA" id="ARBA00022448"/>
    </source>
</evidence>
<dbReference type="NCBIfam" id="NF008397">
    <property type="entry name" value="PRK11195.1"/>
    <property type="match status" value="1"/>
</dbReference>
<dbReference type="RefSeq" id="WP_385877755.1">
    <property type="nucleotide sequence ID" value="NZ_JBHLXE010000107.1"/>
</dbReference>